<dbReference type="NCBIfam" id="TIGR03588">
    <property type="entry name" value="PseC"/>
    <property type="match status" value="1"/>
</dbReference>
<keyword evidence="5" id="KW-0032">Aminotransferase</keyword>
<reference evidence="5" key="1">
    <citation type="submission" date="2023-03" db="EMBL/GenBank/DDBJ databases">
        <title>Stygiobacter electus gen. nov., sp. nov., facultatively anaerobic thermotolerant bacterium of the class Ignavibacteria from a well of Yessentuki mineral water deposit.</title>
        <authorList>
            <person name="Podosokorskaya O.A."/>
            <person name="Elcheninov A.G."/>
            <person name="Petrova N.F."/>
            <person name="Zavarzina D.G."/>
            <person name="Kublanov I.V."/>
            <person name="Merkel A.Y."/>
        </authorList>
    </citation>
    <scope>NUCLEOTIDE SEQUENCE</scope>
    <source>
        <strain evidence="5">09-Me</strain>
    </source>
</reference>
<evidence type="ECO:0000256" key="1">
    <source>
        <dbReference type="ARBA" id="ARBA00037999"/>
    </source>
</evidence>
<gene>
    <name evidence="5" type="primary">pseC</name>
    <name evidence="5" type="ORF">P0M35_07415</name>
</gene>
<dbReference type="CDD" id="cd00616">
    <property type="entry name" value="AHBA_syn"/>
    <property type="match status" value="1"/>
</dbReference>
<evidence type="ECO:0000313" key="5">
    <source>
        <dbReference type="EMBL" id="MDF1611974.1"/>
    </source>
</evidence>
<dbReference type="InterPro" id="IPR000653">
    <property type="entry name" value="DegT/StrS_aminotransferase"/>
</dbReference>
<dbReference type="Gene3D" id="3.90.1150.10">
    <property type="entry name" value="Aspartate Aminotransferase, domain 1"/>
    <property type="match status" value="1"/>
</dbReference>
<dbReference type="GO" id="GO:0030170">
    <property type="term" value="F:pyridoxal phosphate binding"/>
    <property type="evidence" value="ECO:0007669"/>
    <property type="project" value="TreeGrafter"/>
</dbReference>
<feature type="active site" description="Proton acceptor" evidence="2">
    <location>
        <position position="191"/>
    </location>
</feature>
<dbReference type="PANTHER" id="PTHR30244:SF34">
    <property type="entry name" value="DTDP-4-AMINO-4,6-DIDEOXYGALACTOSE TRANSAMINASE"/>
    <property type="match status" value="1"/>
</dbReference>
<dbReference type="EC" id="2.6.1.92" evidence="5"/>
<evidence type="ECO:0000256" key="2">
    <source>
        <dbReference type="PIRSR" id="PIRSR000390-1"/>
    </source>
</evidence>
<dbReference type="RefSeq" id="WP_321535742.1">
    <property type="nucleotide sequence ID" value="NZ_JARGDL010000008.1"/>
</dbReference>
<dbReference type="Proteomes" id="UP001221302">
    <property type="component" value="Unassembled WGS sequence"/>
</dbReference>
<dbReference type="AlphaFoldDB" id="A0AAE3P0B9"/>
<dbReference type="PANTHER" id="PTHR30244">
    <property type="entry name" value="TRANSAMINASE"/>
    <property type="match status" value="1"/>
</dbReference>
<dbReference type="InterPro" id="IPR015422">
    <property type="entry name" value="PyrdxlP-dep_Trfase_small"/>
</dbReference>
<dbReference type="PIRSF" id="PIRSF000390">
    <property type="entry name" value="PLP_StrS"/>
    <property type="match status" value="1"/>
</dbReference>
<sequence>MKNLFYYGKQTIEQSDIDAVVNVLPSPFITQGPKSVEFENELKKFFGAKYASVVANGTASLHLIALALQWKKGDIIITSPITFLSSANCAIFVGATVDFVDINPKTYTIDTTKLEDKLKYYSSINKKVKAVVAVDFAGYPSDWKTLASLKNKYGFQLVNDFCHALGAEYFDDIQYAVKYADAVNFSFHPVKHITTGEGGAVLTNNELIDKRVKLLRTHGMTKDENELEKNDGPWYYEMHEVGFNYRITDFQCALGINQLKRLKKFIASRRKVAEYYDSFFKNDDRVVTPFVSKNVKHAYHLYPLQIKFDKLKIDKKEFYFRLKENGVVFQVHYIPVHLQPFYRKKFGFKAGDFPVAEKFYESEISIPIYPTLTKKDLKFITNAIKKTLDSYK</sequence>
<accession>A0AAE3P0B9</accession>
<comment type="similarity">
    <text evidence="1 4">Belongs to the DegT/DnrJ/EryC1 family.</text>
</comment>
<organism evidence="5 6">
    <name type="scientific">Stygiobacter electus</name>
    <dbReference type="NCBI Taxonomy" id="3032292"/>
    <lineage>
        <taxon>Bacteria</taxon>
        <taxon>Pseudomonadati</taxon>
        <taxon>Ignavibacteriota</taxon>
        <taxon>Ignavibacteria</taxon>
        <taxon>Ignavibacteriales</taxon>
        <taxon>Melioribacteraceae</taxon>
        <taxon>Stygiobacter</taxon>
    </lineage>
</organism>
<keyword evidence="6" id="KW-1185">Reference proteome</keyword>
<keyword evidence="5" id="KW-0808">Transferase</keyword>
<dbReference type="GO" id="GO:0008483">
    <property type="term" value="F:transaminase activity"/>
    <property type="evidence" value="ECO:0007669"/>
    <property type="project" value="UniProtKB-KW"/>
</dbReference>
<dbReference type="GO" id="GO:0000271">
    <property type="term" value="P:polysaccharide biosynthetic process"/>
    <property type="evidence" value="ECO:0007669"/>
    <property type="project" value="TreeGrafter"/>
</dbReference>
<comment type="caution">
    <text evidence="5">The sequence shown here is derived from an EMBL/GenBank/DDBJ whole genome shotgun (WGS) entry which is preliminary data.</text>
</comment>
<evidence type="ECO:0000256" key="3">
    <source>
        <dbReference type="PIRSR" id="PIRSR000390-2"/>
    </source>
</evidence>
<dbReference type="Gene3D" id="3.40.640.10">
    <property type="entry name" value="Type I PLP-dependent aspartate aminotransferase-like (Major domain)"/>
    <property type="match status" value="1"/>
</dbReference>
<protein>
    <submittedName>
        <fullName evidence="5">UDP-4-amino-4, 6-dideoxy-N-acetyl-beta-L-altrosamine transaminase</fullName>
        <ecNumber evidence="5">2.6.1.92</ecNumber>
    </submittedName>
</protein>
<name>A0AAE3P0B9_9BACT</name>
<dbReference type="Pfam" id="PF01041">
    <property type="entry name" value="DegT_DnrJ_EryC1"/>
    <property type="match status" value="1"/>
</dbReference>
<keyword evidence="3 4" id="KW-0663">Pyridoxal phosphate</keyword>
<dbReference type="InterPro" id="IPR015421">
    <property type="entry name" value="PyrdxlP-dep_Trfase_major"/>
</dbReference>
<dbReference type="SUPFAM" id="SSF53383">
    <property type="entry name" value="PLP-dependent transferases"/>
    <property type="match status" value="1"/>
</dbReference>
<dbReference type="InterPro" id="IPR020026">
    <property type="entry name" value="PseC"/>
</dbReference>
<dbReference type="EMBL" id="JARGDL010000008">
    <property type="protein sequence ID" value="MDF1611974.1"/>
    <property type="molecule type" value="Genomic_DNA"/>
</dbReference>
<dbReference type="InterPro" id="IPR015424">
    <property type="entry name" value="PyrdxlP-dep_Trfase"/>
</dbReference>
<feature type="modified residue" description="N6-(pyridoxal phosphate)lysine" evidence="3">
    <location>
        <position position="191"/>
    </location>
</feature>
<proteinExistence type="inferred from homology"/>
<evidence type="ECO:0000313" key="6">
    <source>
        <dbReference type="Proteomes" id="UP001221302"/>
    </source>
</evidence>
<evidence type="ECO:0000256" key="4">
    <source>
        <dbReference type="RuleBase" id="RU004508"/>
    </source>
</evidence>